<dbReference type="GO" id="GO:0016020">
    <property type="term" value="C:membrane"/>
    <property type="evidence" value="ECO:0007669"/>
    <property type="project" value="UniProtKB-SubCell"/>
</dbReference>
<evidence type="ECO:0000256" key="3">
    <source>
        <dbReference type="ARBA" id="ARBA00022989"/>
    </source>
</evidence>
<feature type="transmembrane region" description="Helical" evidence="6">
    <location>
        <begin position="1041"/>
        <end position="1059"/>
    </location>
</feature>
<feature type="region of interest" description="Disordered" evidence="5">
    <location>
        <begin position="1"/>
        <end position="29"/>
    </location>
</feature>
<dbReference type="InterPro" id="IPR052706">
    <property type="entry name" value="Membrane-Transporter-like"/>
</dbReference>
<evidence type="ECO:0000256" key="4">
    <source>
        <dbReference type="ARBA" id="ARBA00023136"/>
    </source>
</evidence>
<dbReference type="Proteomes" id="UP000028828">
    <property type="component" value="Unassembled WGS sequence"/>
</dbReference>
<gene>
    <name evidence="8" type="ORF">TGP89_280500</name>
</gene>
<feature type="compositionally biased region" description="Basic and acidic residues" evidence="5">
    <location>
        <begin position="461"/>
        <end position="472"/>
    </location>
</feature>
<evidence type="ECO:0000256" key="1">
    <source>
        <dbReference type="ARBA" id="ARBA00004141"/>
    </source>
</evidence>
<dbReference type="PANTHER" id="PTHR43310:SF1">
    <property type="entry name" value="SULFATE TRANSPORTER YBAR-RELATED"/>
    <property type="match status" value="1"/>
</dbReference>
<feature type="transmembrane region" description="Helical" evidence="6">
    <location>
        <begin position="870"/>
        <end position="887"/>
    </location>
</feature>
<feature type="transmembrane region" description="Helical" evidence="6">
    <location>
        <begin position="832"/>
        <end position="850"/>
    </location>
</feature>
<keyword evidence="3 6" id="KW-1133">Transmembrane helix</keyword>
<dbReference type="PANTHER" id="PTHR43310">
    <property type="entry name" value="SULFATE TRANSPORTER YBAR-RELATED"/>
    <property type="match status" value="1"/>
</dbReference>
<feature type="region of interest" description="Disordered" evidence="5">
    <location>
        <begin position="427"/>
        <end position="561"/>
    </location>
</feature>
<evidence type="ECO:0000259" key="7">
    <source>
        <dbReference type="Pfam" id="PF00916"/>
    </source>
</evidence>
<dbReference type="CDD" id="cd07042">
    <property type="entry name" value="STAS_SulP_like_sulfate_transporter"/>
    <property type="match status" value="1"/>
</dbReference>
<dbReference type="InterPro" id="IPR036513">
    <property type="entry name" value="STAS_dom_sf"/>
</dbReference>
<evidence type="ECO:0000256" key="5">
    <source>
        <dbReference type="SAM" id="MobiDB-lite"/>
    </source>
</evidence>
<feature type="compositionally biased region" description="Basic and acidic residues" evidence="5">
    <location>
        <begin position="444"/>
        <end position="454"/>
    </location>
</feature>
<comment type="subcellular location">
    <subcellularLocation>
        <location evidence="1">Membrane</location>
        <topology evidence="1">Multi-pass membrane protein</topology>
    </subcellularLocation>
</comment>
<feature type="transmembrane region" description="Helical" evidence="6">
    <location>
        <begin position="807"/>
        <end position="825"/>
    </location>
</feature>
<evidence type="ECO:0000256" key="6">
    <source>
        <dbReference type="SAM" id="Phobius"/>
    </source>
</evidence>
<dbReference type="InterPro" id="IPR011547">
    <property type="entry name" value="SLC26A/SulP_dom"/>
</dbReference>
<feature type="domain" description="SLC26A/SulP transporter" evidence="7">
    <location>
        <begin position="723"/>
        <end position="1079"/>
    </location>
</feature>
<feature type="region of interest" description="Disordered" evidence="5">
    <location>
        <begin position="381"/>
        <end position="402"/>
    </location>
</feature>
<feature type="compositionally biased region" description="Low complexity" evidence="5">
    <location>
        <begin position="506"/>
        <end position="519"/>
    </location>
</feature>
<name>A0A086J8R0_TOXGO</name>
<feature type="region of interest" description="Disordered" evidence="5">
    <location>
        <begin position="198"/>
        <end position="249"/>
    </location>
</feature>
<comment type="caution">
    <text evidence="8">The sequence shown here is derived from an EMBL/GenBank/DDBJ whole genome shotgun (WGS) entry which is preliminary data.</text>
</comment>
<sequence>MAAKLTGVPNCSEAESDNTSAAGFAGHLGASENTNETIVLQPEESNAQRPSAGVGVCQNDEPDRWQTAIVSPKPLLCSIAADTDGQETVCPGRKNVAEVPFTQPSFTKKTFSSGIWRKTVLPSNESNNQKKAAQFQGSPISFRNAEAPSSVALSSCDGCPSAYVGRLAQPSSAYLFAGGATKQPDNSIAWLQTGDEQAVTHESGSTGSVPEMQTADFPQMPSNPGTQCGAESVVRRGDTTQQESSAEARRALSIQFQGRDTGVRHVMRESPGGASRLSLTENRGISSNVDRRGIPSCLPDTYNNRAELRQDCCSLFVERPHDGGDPPQSFFIYGHRLFSNTPSTSECISTVSHHNVGKNFLPSSSCSYSAPCNTNGCSYSKRENAKAPSSHRNTEAGAGQQHRIWLRRIRGTPFSVCENCGTPFDTRPQVDGRSVSHSGNCGRDPSRAGEDMHRQPTKGSNEQEHEHEKQPDSKQGISSPLADLCSALGEGTDSQGLTPVQDRDTNTCSRESCTSTRSSADTLVEHIDGLAANTPSDTERSGKRKRSVSEVGSRCDLSGTGASSFEEVRTTSAVSASNTNTCLLPLGERTSEAQKRPVSGCCFINSRRPTVEKRGCLQSSYTCRRDRRKCPFHGSSARSDSDDDDDGSPPCRCYSLHRTESLFPTSKENSNDGGDSHRIAKDLGSNGEDGMCSCSSALESLKGVTWGWGFQSSPKASLNYYFGELKSGLAVPMSQLPATMTCAIIANVPVAAALHGAWITGLITAVFGGSPLSVTTVTSSLAVTLAKVTRTKCDEVTNVCHEEGLEFIFPALVLAGFCCFLLGLLRLSRFSQFVPSATIVGYLNAVAILNVRAQVETFRFDPVTSTGYEWIWVLLMIIVVFGVMCCWEKIPHIMLNRFIPSSVLAIALSSFIEFVFARRIAHMQTKTVASLSSMTEGDIWPKPFFLTPENIKPLSFYLQPSNLLTMLELTLALVMVNYISTLITVDMMSDKVGTMRSEPDQHLVSVGAANTVACFLGALPGSTAPSPSLLNLKVGGKGRESSVFCALVNLALVAASTYLLDYVPLGGLAGIIMYTAYHAFQWSAVAAMFASFLPARLRQKHSFLQRKICRSDAFVMLLTTIIAISADIGTAILSGVCISACVFAWKNGSRLSITSRVDPESGIKYYRVKGPIFFLTKRKLLRSFDIERDPPSVVFELTGDACQLFDFGAMETLDTIVARYRKKNKRVRVVGMQRGDKKMIVKAGRMFEFAQIDIVERAIDEGDGPNTIPPIADMMKLPC</sequence>
<dbReference type="OrthoDB" id="329696at2759"/>
<evidence type="ECO:0000313" key="8">
    <source>
        <dbReference type="EMBL" id="KFG28528.1"/>
    </source>
</evidence>
<dbReference type="AlphaFoldDB" id="A0A086J8R0"/>
<dbReference type="Pfam" id="PF00916">
    <property type="entry name" value="Sulfate_transp"/>
    <property type="match status" value="1"/>
</dbReference>
<protein>
    <submittedName>
        <fullName evidence="8">Inorganic anion transporter, sulfate permease (SulP) family protein</fullName>
    </submittedName>
</protein>
<dbReference type="EMBL" id="AEYI02002355">
    <property type="protein sequence ID" value="KFG28528.1"/>
    <property type="molecule type" value="Genomic_DNA"/>
</dbReference>
<organism evidence="8 9">
    <name type="scientific">Toxoplasma gondii p89</name>
    <dbReference type="NCBI Taxonomy" id="943119"/>
    <lineage>
        <taxon>Eukaryota</taxon>
        <taxon>Sar</taxon>
        <taxon>Alveolata</taxon>
        <taxon>Apicomplexa</taxon>
        <taxon>Conoidasida</taxon>
        <taxon>Coccidia</taxon>
        <taxon>Eucoccidiorida</taxon>
        <taxon>Eimeriorina</taxon>
        <taxon>Sarcocystidae</taxon>
        <taxon>Toxoplasma</taxon>
    </lineage>
</organism>
<proteinExistence type="predicted"/>
<feature type="transmembrane region" description="Helical" evidence="6">
    <location>
        <begin position="1114"/>
        <end position="1145"/>
    </location>
</feature>
<keyword evidence="4 6" id="KW-0472">Membrane</keyword>
<reference evidence="8 9" key="1">
    <citation type="submission" date="2014-03" db="EMBL/GenBank/DDBJ databases">
        <authorList>
            <person name="Sibley D."/>
            <person name="Venepally P."/>
            <person name="Karamycheva S."/>
            <person name="Hadjithomas M."/>
            <person name="Khan A."/>
            <person name="Brunk B."/>
            <person name="Roos D."/>
            <person name="Caler E."/>
            <person name="Lorenzi H."/>
        </authorList>
    </citation>
    <scope>NUCLEOTIDE SEQUENCE [LARGE SCALE GENOMIC DNA]</scope>
    <source>
        <strain evidence="9">p89</strain>
    </source>
</reference>
<dbReference type="VEuPathDB" id="ToxoDB:TGP89_280500"/>
<feature type="transmembrane region" description="Helical" evidence="6">
    <location>
        <begin position="1071"/>
        <end position="1093"/>
    </location>
</feature>
<accession>A0A086J8R0</accession>
<keyword evidence="2 6" id="KW-0812">Transmembrane</keyword>
<dbReference type="Gene3D" id="3.30.750.24">
    <property type="entry name" value="STAS domain"/>
    <property type="match status" value="1"/>
</dbReference>
<evidence type="ECO:0000313" key="9">
    <source>
        <dbReference type="Proteomes" id="UP000028828"/>
    </source>
</evidence>
<feature type="transmembrane region" description="Helical" evidence="6">
    <location>
        <begin position="899"/>
        <end position="917"/>
    </location>
</feature>
<feature type="transmembrane region" description="Helical" evidence="6">
    <location>
        <begin position="963"/>
        <end position="985"/>
    </location>
</feature>
<evidence type="ECO:0000256" key="2">
    <source>
        <dbReference type="ARBA" id="ARBA00022692"/>
    </source>
</evidence>